<protein>
    <recommendedName>
        <fullName evidence="13">Cysteine--tRNA ligase</fullName>
        <ecNumber evidence="13">6.1.1.16</ecNumber>
    </recommendedName>
    <alternativeName>
        <fullName evidence="13">Cysteinyl-tRNA synthetase</fullName>
        <shortName evidence="13">CysRS</shortName>
    </alternativeName>
</protein>
<comment type="similarity">
    <text evidence="2 13">Belongs to the class-I aminoacyl-tRNA synthetase family.</text>
</comment>
<dbReference type="PANTHER" id="PTHR10890">
    <property type="entry name" value="CYSTEINYL-TRNA SYNTHETASE"/>
    <property type="match status" value="1"/>
</dbReference>
<feature type="binding site" evidence="13">
    <location>
        <position position="207"/>
    </location>
    <ligand>
        <name>Zn(2+)</name>
        <dbReference type="ChEBI" id="CHEBI:29105"/>
    </ligand>
</feature>
<dbReference type="SUPFAM" id="SSF52374">
    <property type="entry name" value="Nucleotidylyl transferase"/>
    <property type="match status" value="1"/>
</dbReference>
<organism evidence="16 17">
    <name type="scientific">Candidatus Syntrophonatronum acetioxidans</name>
    <dbReference type="NCBI Taxonomy" id="1795816"/>
    <lineage>
        <taxon>Bacteria</taxon>
        <taxon>Bacillati</taxon>
        <taxon>Bacillota</taxon>
        <taxon>Clostridia</taxon>
        <taxon>Eubacteriales</taxon>
        <taxon>Syntrophomonadaceae</taxon>
        <taxon>Candidatus Syntrophonatronum</taxon>
    </lineage>
</organism>
<dbReference type="GO" id="GO:0008270">
    <property type="term" value="F:zinc ion binding"/>
    <property type="evidence" value="ECO:0007669"/>
    <property type="project" value="UniProtKB-UniRule"/>
</dbReference>
<feature type="short sequence motif" description="'KMSKS' region" evidence="13">
    <location>
        <begin position="264"/>
        <end position="268"/>
    </location>
</feature>
<comment type="caution">
    <text evidence="16">The sequence shown here is derived from an EMBL/GenBank/DDBJ whole genome shotgun (WGS) entry which is preliminary data.</text>
</comment>
<feature type="domain" description="Cysteinyl-tRNA synthetase class Ia DALR" evidence="15">
    <location>
        <begin position="353"/>
        <end position="417"/>
    </location>
</feature>
<keyword evidence="8 13" id="KW-0862">Zinc</keyword>
<keyword evidence="10 13" id="KW-0648">Protein biosynthesis</keyword>
<proteinExistence type="inferred from homology"/>
<keyword evidence="7 13" id="KW-0547">Nucleotide-binding</keyword>
<dbReference type="Pfam" id="PF23493">
    <property type="entry name" value="CysS_C"/>
    <property type="match status" value="1"/>
</dbReference>
<dbReference type="Pfam" id="PF09190">
    <property type="entry name" value="DALR_2"/>
    <property type="match status" value="1"/>
</dbReference>
<dbReference type="Pfam" id="PF01406">
    <property type="entry name" value="tRNA-synt_1e"/>
    <property type="match status" value="1"/>
</dbReference>
<dbReference type="InterPro" id="IPR015803">
    <property type="entry name" value="Cys-tRNA-ligase"/>
</dbReference>
<feature type="binding site" evidence="13">
    <location>
        <position position="232"/>
    </location>
    <ligand>
        <name>Zn(2+)</name>
        <dbReference type="ChEBI" id="CHEBI:29105"/>
    </ligand>
</feature>
<keyword evidence="9 13" id="KW-0067">ATP-binding</keyword>
<dbReference type="PRINTS" id="PR00983">
    <property type="entry name" value="TRNASYNTHCYS"/>
</dbReference>
<keyword evidence="14" id="KW-0175">Coiled coil</keyword>
<sequence>MKLYNTLTRRIEEFVPLRGNEVGFYVCGPTVYDYFHIGNARVFIVFDVIRRYLEYRGYEVNYVQNFTDIEDKMIKRAQEMGITMEELAEKYIEAYLEDADALGIRRADVHPRATEHIPEIIEIIQKLMEKDLAYEVEGDVYFDTGNFPEYGRLSYQDMEELESGSRVEVDERKKSPMDFALWKKAKEGEPSWDSPWGPGRPGWHIECSAMSMKYLGETLDIHAGGPDLTFPHHENEIAQSEGATGKQFVRYWMHVGYLNIDKQKMSKSLGNILTVREIRKNVDPQVVRFFMLSAHYRSPINFSFELLDQAKGGLERLNTLIYTLLDLKEKAQEKPEEDRDKEMREAVTKYRQKFEESMDDDFNTADALAALFELARETNIYVKEGKNNLKVIEEILDTYREVGDILGLFANLEKEELDVEIEELIQKRQEARKVKDFATADSIRDQLLERGIILEDTPQGVRWKRKS</sequence>
<keyword evidence="6 13" id="KW-0479">Metal-binding</keyword>
<evidence type="ECO:0000256" key="8">
    <source>
        <dbReference type="ARBA" id="ARBA00022833"/>
    </source>
</evidence>
<dbReference type="SMART" id="SM00840">
    <property type="entry name" value="DALR_2"/>
    <property type="match status" value="1"/>
</dbReference>
<keyword evidence="5 13" id="KW-0436">Ligase</keyword>
<dbReference type="HAMAP" id="MF_00041">
    <property type="entry name" value="Cys_tRNA_synth"/>
    <property type="match status" value="1"/>
</dbReference>
<comment type="catalytic activity">
    <reaction evidence="12 13">
        <text>tRNA(Cys) + L-cysteine + ATP = L-cysteinyl-tRNA(Cys) + AMP + diphosphate</text>
        <dbReference type="Rhea" id="RHEA:17773"/>
        <dbReference type="Rhea" id="RHEA-COMP:9661"/>
        <dbReference type="Rhea" id="RHEA-COMP:9679"/>
        <dbReference type="ChEBI" id="CHEBI:30616"/>
        <dbReference type="ChEBI" id="CHEBI:33019"/>
        <dbReference type="ChEBI" id="CHEBI:35235"/>
        <dbReference type="ChEBI" id="CHEBI:78442"/>
        <dbReference type="ChEBI" id="CHEBI:78517"/>
        <dbReference type="ChEBI" id="CHEBI:456215"/>
        <dbReference type="EC" id="6.1.1.16"/>
    </reaction>
</comment>
<evidence type="ECO:0000256" key="7">
    <source>
        <dbReference type="ARBA" id="ARBA00022741"/>
    </source>
</evidence>
<dbReference type="Gene3D" id="1.20.120.1910">
    <property type="entry name" value="Cysteine-tRNA ligase, C-terminal anti-codon recognition domain"/>
    <property type="match status" value="1"/>
</dbReference>
<dbReference type="GO" id="GO:0005524">
    <property type="term" value="F:ATP binding"/>
    <property type="evidence" value="ECO:0007669"/>
    <property type="project" value="UniProtKB-UniRule"/>
</dbReference>
<dbReference type="Gene3D" id="3.40.50.620">
    <property type="entry name" value="HUPs"/>
    <property type="match status" value="1"/>
</dbReference>
<evidence type="ECO:0000256" key="1">
    <source>
        <dbReference type="ARBA" id="ARBA00004496"/>
    </source>
</evidence>
<evidence type="ECO:0000256" key="11">
    <source>
        <dbReference type="ARBA" id="ARBA00023146"/>
    </source>
</evidence>
<evidence type="ECO:0000256" key="13">
    <source>
        <dbReference type="HAMAP-Rule" id="MF_00041"/>
    </source>
</evidence>
<dbReference type="Proteomes" id="UP000285138">
    <property type="component" value="Unassembled WGS sequence"/>
</dbReference>
<feature type="binding site" evidence="13">
    <location>
        <position position="236"/>
    </location>
    <ligand>
        <name>Zn(2+)</name>
        <dbReference type="ChEBI" id="CHEBI:29105"/>
    </ligand>
</feature>
<evidence type="ECO:0000313" key="17">
    <source>
        <dbReference type="Proteomes" id="UP000285138"/>
    </source>
</evidence>
<dbReference type="EC" id="6.1.1.16" evidence="13"/>
<accession>A0A424Y978</accession>
<gene>
    <name evidence="13" type="primary">cysS</name>
    <name evidence="16" type="ORF">D5R97_10300</name>
</gene>
<evidence type="ECO:0000256" key="6">
    <source>
        <dbReference type="ARBA" id="ARBA00022723"/>
    </source>
</evidence>
<dbReference type="GO" id="GO:0005829">
    <property type="term" value="C:cytosol"/>
    <property type="evidence" value="ECO:0007669"/>
    <property type="project" value="TreeGrafter"/>
</dbReference>
<dbReference type="AlphaFoldDB" id="A0A424Y978"/>
<evidence type="ECO:0000256" key="4">
    <source>
        <dbReference type="ARBA" id="ARBA00022490"/>
    </source>
</evidence>
<dbReference type="InterPro" id="IPR014729">
    <property type="entry name" value="Rossmann-like_a/b/a_fold"/>
</dbReference>
<evidence type="ECO:0000259" key="15">
    <source>
        <dbReference type="SMART" id="SM00840"/>
    </source>
</evidence>
<dbReference type="CDD" id="cd00672">
    <property type="entry name" value="CysRS_core"/>
    <property type="match status" value="1"/>
</dbReference>
<name>A0A424Y978_9FIRM</name>
<feature type="short sequence motif" description="'HIGH' region" evidence="13">
    <location>
        <begin position="29"/>
        <end position="39"/>
    </location>
</feature>
<dbReference type="FunFam" id="3.40.50.620:FF:000009">
    <property type="entry name" value="Cysteine--tRNA ligase"/>
    <property type="match status" value="1"/>
</dbReference>
<dbReference type="NCBIfam" id="TIGR00435">
    <property type="entry name" value="cysS"/>
    <property type="match status" value="1"/>
</dbReference>
<comment type="subcellular location">
    <subcellularLocation>
        <location evidence="1 13">Cytoplasm</location>
    </subcellularLocation>
</comment>
<feature type="binding site" evidence="13">
    <location>
        <position position="27"/>
    </location>
    <ligand>
        <name>Zn(2+)</name>
        <dbReference type="ChEBI" id="CHEBI:29105"/>
    </ligand>
</feature>
<keyword evidence="11 13" id="KW-0030">Aminoacyl-tRNA synthetase</keyword>
<evidence type="ECO:0000256" key="2">
    <source>
        <dbReference type="ARBA" id="ARBA00005594"/>
    </source>
</evidence>
<evidence type="ECO:0000256" key="10">
    <source>
        <dbReference type="ARBA" id="ARBA00022917"/>
    </source>
</evidence>
<comment type="cofactor">
    <cofactor evidence="13">
        <name>Zn(2+)</name>
        <dbReference type="ChEBI" id="CHEBI:29105"/>
    </cofactor>
    <text evidence="13">Binds 1 zinc ion per subunit.</text>
</comment>
<dbReference type="InterPro" id="IPR032678">
    <property type="entry name" value="tRNA-synt_1_cat_dom"/>
</dbReference>
<evidence type="ECO:0000256" key="12">
    <source>
        <dbReference type="ARBA" id="ARBA00047398"/>
    </source>
</evidence>
<dbReference type="InterPro" id="IPR009080">
    <property type="entry name" value="tRNAsynth_Ia_anticodon-bd"/>
</dbReference>
<evidence type="ECO:0000256" key="14">
    <source>
        <dbReference type="SAM" id="Coils"/>
    </source>
</evidence>
<feature type="coiled-coil region" evidence="14">
    <location>
        <begin position="414"/>
        <end position="441"/>
    </location>
</feature>
<keyword evidence="4 13" id="KW-0963">Cytoplasm</keyword>
<dbReference type="InterPro" id="IPR015273">
    <property type="entry name" value="Cys-tRNA-synt_Ia_DALR"/>
</dbReference>
<reference evidence="16 17" key="1">
    <citation type="submission" date="2018-08" db="EMBL/GenBank/DDBJ databases">
        <title>The metabolism and importance of syntrophic acetate oxidation coupled to methane or sulfide production in haloalkaline environments.</title>
        <authorList>
            <person name="Timmers P.H.A."/>
            <person name="Vavourakis C.D."/>
            <person name="Sorokin D.Y."/>
            <person name="Sinninghe Damste J.S."/>
            <person name="Muyzer G."/>
            <person name="Stams A.J.M."/>
            <person name="Plugge C.M."/>
        </authorList>
    </citation>
    <scope>NUCLEOTIDE SEQUENCE [LARGE SCALE GENOMIC DNA]</scope>
    <source>
        <strain evidence="16">MSAO_Bac1</strain>
    </source>
</reference>
<dbReference type="SUPFAM" id="SSF47323">
    <property type="entry name" value="Anticodon-binding domain of a subclass of class I aminoacyl-tRNA synthetases"/>
    <property type="match status" value="1"/>
</dbReference>
<evidence type="ECO:0000313" key="16">
    <source>
        <dbReference type="EMBL" id="RQD72818.1"/>
    </source>
</evidence>
<dbReference type="GO" id="GO:0006423">
    <property type="term" value="P:cysteinyl-tRNA aminoacylation"/>
    <property type="evidence" value="ECO:0007669"/>
    <property type="project" value="UniProtKB-UniRule"/>
</dbReference>
<dbReference type="InterPro" id="IPR024909">
    <property type="entry name" value="Cys-tRNA/MSH_ligase"/>
</dbReference>
<evidence type="ECO:0000256" key="3">
    <source>
        <dbReference type="ARBA" id="ARBA00011245"/>
    </source>
</evidence>
<dbReference type="EMBL" id="QZAA01000294">
    <property type="protein sequence ID" value="RQD72818.1"/>
    <property type="molecule type" value="Genomic_DNA"/>
</dbReference>
<comment type="subunit">
    <text evidence="3 13">Monomer.</text>
</comment>
<dbReference type="PANTHER" id="PTHR10890:SF3">
    <property type="entry name" value="CYSTEINE--TRNA LIGASE, CYTOPLASMIC"/>
    <property type="match status" value="1"/>
</dbReference>
<dbReference type="GO" id="GO:0004817">
    <property type="term" value="F:cysteine-tRNA ligase activity"/>
    <property type="evidence" value="ECO:0007669"/>
    <property type="project" value="UniProtKB-UniRule"/>
</dbReference>
<feature type="binding site" evidence="13">
    <location>
        <position position="267"/>
    </location>
    <ligand>
        <name>ATP</name>
        <dbReference type="ChEBI" id="CHEBI:30616"/>
    </ligand>
</feature>
<dbReference type="InterPro" id="IPR056411">
    <property type="entry name" value="CysS_C"/>
</dbReference>
<evidence type="ECO:0000256" key="9">
    <source>
        <dbReference type="ARBA" id="ARBA00022840"/>
    </source>
</evidence>
<evidence type="ECO:0000256" key="5">
    <source>
        <dbReference type="ARBA" id="ARBA00022598"/>
    </source>
</evidence>